<feature type="compositionally biased region" description="Low complexity" evidence="1">
    <location>
        <begin position="55"/>
        <end position="65"/>
    </location>
</feature>
<feature type="compositionally biased region" description="Basic residues" evidence="1">
    <location>
        <begin position="68"/>
        <end position="82"/>
    </location>
</feature>
<protein>
    <submittedName>
        <fullName evidence="2">Uncharacterized protein</fullName>
    </submittedName>
</protein>
<organism evidence="2 3">
    <name type="scientific">Geodia barretti</name>
    <name type="common">Barrett's horny sponge</name>
    <dbReference type="NCBI Taxonomy" id="519541"/>
    <lineage>
        <taxon>Eukaryota</taxon>
        <taxon>Metazoa</taxon>
        <taxon>Porifera</taxon>
        <taxon>Demospongiae</taxon>
        <taxon>Heteroscleromorpha</taxon>
        <taxon>Tetractinellida</taxon>
        <taxon>Astrophorina</taxon>
        <taxon>Geodiidae</taxon>
        <taxon>Geodia</taxon>
    </lineage>
</organism>
<name>A0AA35TUM9_GEOBA</name>
<proteinExistence type="predicted"/>
<feature type="compositionally biased region" description="Basic residues" evidence="1">
    <location>
        <begin position="140"/>
        <end position="155"/>
    </location>
</feature>
<gene>
    <name evidence="2" type="ORF">GBAR_LOCUS29180</name>
</gene>
<feature type="region of interest" description="Disordered" evidence="1">
    <location>
        <begin position="128"/>
        <end position="191"/>
    </location>
</feature>
<evidence type="ECO:0000313" key="2">
    <source>
        <dbReference type="EMBL" id="CAI8053361.1"/>
    </source>
</evidence>
<accession>A0AA35TUM9</accession>
<reference evidence="2" key="1">
    <citation type="submission" date="2023-03" db="EMBL/GenBank/DDBJ databases">
        <authorList>
            <person name="Steffen K."/>
            <person name="Cardenas P."/>
        </authorList>
    </citation>
    <scope>NUCLEOTIDE SEQUENCE</scope>
</reference>
<sequence>MSTLLSIKDRRLPGRLRLLSAERPLRHRARSREADVTRYGAGRGPARPGRRRHPLLPGCRLAQPQGPRPRRGGRHGRGRQGARHGDLRHPRDAERVADGAARRCRPRLLQPQSRHLGIVLRRDHYHTHLSGPARHPGPCPRRRHQRLLRRHRRHGRIETRSRGHDRHAREPADPSGERAHQHVGADRGHTA</sequence>
<dbReference type="Proteomes" id="UP001174909">
    <property type="component" value="Unassembled WGS sequence"/>
</dbReference>
<feature type="region of interest" description="Disordered" evidence="1">
    <location>
        <begin position="26"/>
        <end position="99"/>
    </location>
</feature>
<evidence type="ECO:0000256" key="1">
    <source>
        <dbReference type="SAM" id="MobiDB-lite"/>
    </source>
</evidence>
<feature type="compositionally biased region" description="Basic and acidic residues" evidence="1">
    <location>
        <begin position="83"/>
        <end position="99"/>
    </location>
</feature>
<dbReference type="EMBL" id="CASHTH010004086">
    <property type="protein sequence ID" value="CAI8053361.1"/>
    <property type="molecule type" value="Genomic_DNA"/>
</dbReference>
<dbReference type="AlphaFoldDB" id="A0AA35TUM9"/>
<feature type="compositionally biased region" description="Basic and acidic residues" evidence="1">
    <location>
        <begin position="156"/>
        <end position="191"/>
    </location>
</feature>
<comment type="caution">
    <text evidence="2">The sequence shown here is derived from an EMBL/GenBank/DDBJ whole genome shotgun (WGS) entry which is preliminary data.</text>
</comment>
<evidence type="ECO:0000313" key="3">
    <source>
        <dbReference type="Proteomes" id="UP001174909"/>
    </source>
</evidence>
<keyword evidence="3" id="KW-1185">Reference proteome</keyword>